<name>A0A8T0MV95_PANVG</name>
<comment type="caution">
    <text evidence="2">The sequence shown here is derived from an EMBL/GenBank/DDBJ whole genome shotgun (WGS) entry which is preliminary data.</text>
</comment>
<gene>
    <name evidence="2" type="ORF">PVAP13_9NG590314</name>
</gene>
<proteinExistence type="predicted"/>
<reference evidence="2" key="1">
    <citation type="submission" date="2020-05" db="EMBL/GenBank/DDBJ databases">
        <title>WGS assembly of Panicum virgatum.</title>
        <authorList>
            <person name="Lovell J.T."/>
            <person name="Jenkins J."/>
            <person name="Shu S."/>
            <person name="Juenger T.E."/>
            <person name="Schmutz J."/>
        </authorList>
    </citation>
    <scope>NUCLEOTIDE SEQUENCE</scope>
    <source>
        <strain evidence="2">AP13</strain>
    </source>
</reference>
<evidence type="ECO:0000313" key="2">
    <source>
        <dbReference type="EMBL" id="KAG2540937.1"/>
    </source>
</evidence>
<protein>
    <submittedName>
        <fullName evidence="2">Uncharacterized protein</fullName>
    </submittedName>
</protein>
<evidence type="ECO:0000313" key="3">
    <source>
        <dbReference type="Proteomes" id="UP000823388"/>
    </source>
</evidence>
<organism evidence="2 3">
    <name type="scientific">Panicum virgatum</name>
    <name type="common">Blackwell switchgrass</name>
    <dbReference type="NCBI Taxonomy" id="38727"/>
    <lineage>
        <taxon>Eukaryota</taxon>
        <taxon>Viridiplantae</taxon>
        <taxon>Streptophyta</taxon>
        <taxon>Embryophyta</taxon>
        <taxon>Tracheophyta</taxon>
        <taxon>Spermatophyta</taxon>
        <taxon>Magnoliopsida</taxon>
        <taxon>Liliopsida</taxon>
        <taxon>Poales</taxon>
        <taxon>Poaceae</taxon>
        <taxon>PACMAD clade</taxon>
        <taxon>Panicoideae</taxon>
        <taxon>Panicodae</taxon>
        <taxon>Paniceae</taxon>
        <taxon>Panicinae</taxon>
        <taxon>Panicum</taxon>
        <taxon>Panicum sect. Hiantes</taxon>
    </lineage>
</organism>
<dbReference type="Proteomes" id="UP000823388">
    <property type="component" value="Chromosome 9N"/>
</dbReference>
<dbReference type="EMBL" id="CM029054">
    <property type="protein sequence ID" value="KAG2540938.1"/>
    <property type="molecule type" value="Genomic_DNA"/>
</dbReference>
<keyword evidence="3" id="KW-1185">Reference proteome</keyword>
<evidence type="ECO:0000256" key="1">
    <source>
        <dbReference type="SAM" id="MobiDB-lite"/>
    </source>
</evidence>
<feature type="region of interest" description="Disordered" evidence="1">
    <location>
        <begin position="28"/>
        <end position="49"/>
    </location>
</feature>
<accession>A0A8T0MV95</accession>
<sequence>MSIEQGEISTDKLMIKEARPRAAVRFRVRRTESTPSPCSHHEAACAGGRGVDLRRRRSQDLLGDVVGWDAKLMPSFSAADPSRAPSPVNTYLRPTCIWNQIKPR</sequence>
<dbReference type="EMBL" id="CM029054">
    <property type="protein sequence ID" value="KAG2540937.1"/>
    <property type="molecule type" value="Genomic_DNA"/>
</dbReference>
<dbReference type="AlphaFoldDB" id="A0A8T0MV95"/>